<name>A0A8H4KWT5_9HYPO</name>
<keyword evidence="1" id="KW-0812">Transmembrane</keyword>
<proteinExistence type="predicted"/>
<dbReference type="Proteomes" id="UP000605986">
    <property type="component" value="Unassembled WGS sequence"/>
</dbReference>
<evidence type="ECO:0000313" key="3">
    <source>
        <dbReference type="Proteomes" id="UP000605986"/>
    </source>
</evidence>
<dbReference type="OrthoDB" id="4187105at2759"/>
<feature type="transmembrane region" description="Helical" evidence="1">
    <location>
        <begin position="680"/>
        <end position="704"/>
    </location>
</feature>
<keyword evidence="1" id="KW-0472">Membrane</keyword>
<evidence type="ECO:0000313" key="2">
    <source>
        <dbReference type="EMBL" id="KAF4456763.1"/>
    </source>
</evidence>
<accession>A0A8H4KWT5</accession>
<reference evidence="2" key="1">
    <citation type="submission" date="2020-01" db="EMBL/GenBank/DDBJ databases">
        <title>Identification and distribution of gene clusters putatively required for synthesis of sphingolipid metabolism inhibitors in phylogenetically diverse species of the filamentous fungus Fusarium.</title>
        <authorList>
            <person name="Kim H.-S."/>
            <person name="Busman M."/>
            <person name="Brown D.W."/>
            <person name="Divon H."/>
            <person name="Uhlig S."/>
            <person name="Proctor R.H."/>
        </authorList>
    </citation>
    <scope>NUCLEOTIDE SEQUENCE</scope>
    <source>
        <strain evidence="2">NRRL 53441</strain>
    </source>
</reference>
<sequence>MDVDMDLCNLQGAPSLILRQSYKVENPYKLRNAVLKAHFASREKTMDKRPSPTALEAFGVSNLLTNVPGGRGLCFREANVLLRPSDDDEESEYIGSLCAILVKLNLVDYCVSTPIPVSESPEKYVADGWTAWTFVDGKMAPKSNFEILFKACRAFHTDLRTHVYEKPPFLSNRQNRFTEADLVTWGEKKLEDVQKVDDDILTAIQPSLEQLLRLRQPFQQELRNQLIHGDLTGNVLFHDSDRPPAIIDITLYWRPAEYAEAIIVADGLIWLDEGRELVEMYGTDHTRIQLLVRALYWRCLSFAIDSIVPWVNENLPKATFGHAIRIVGELYKPETQLITPPSESPSNETTRLTAEFISLMEIDDDRFGFQAYGPFWWEELPRRFGSVPALDTTTSAMIATFQSIRLRKRPDKTAFALYGKALRSLQECLVDDEQPVMLKLEVVLMMMLSYLLKEAVSQGEILHSGDIRAWCLQAIYAALCDPKIELGSWFWEVAVQDTIMTRPYHYEQNLYCFELGAIGDLPVFLRDPERYLYQLKCYYNMISQERPIMRKLYEQIMITTLSLNTTPASRMKAVEYASGHAGLLIQAALIGPTLKPFGVVTNYTEESHQVCDEAIHLAHQSWLRYLFSWLPNSSAASACLITIINATFIFMVDKSTNAPPASDVPSTMATEKQSSGFLKFIAFLDLFVKLAMAGALIGILVVMVQFNSKFEKFMNGDKSFPIRVSEGTPLRIVPGYASAFDVHMTNNANNPVWFKTNN</sequence>
<keyword evidence="3" id="KW-1185">Reference proteome</keyword>
<dbReference type="InterPro" id="IPR011009">
    <property type="entry name" value="Kinase-like_dom_sf"/>
</dbReference>
<protein>
    <recommendedName>
        <fullName evidence="4">Aminoglycoside phosphotransferase domain-containing protein</fullName>
    </recommendedName>
</protein>
<dbReference type="SUPFAM" id="SSF56112">
    <property type="entry name" value="Protein kinase-like (PK-like)"/>
    <property type="match status" value="1"/>
</dbReference>
<evidence type="ECO:0000256" key="1">
    <source>
        <dbReference type="SAM" id="Phobius"/>
    </source>
</evidence>
<keyword evidence="1" id="KW-1133">Transmembrane helix</keyword>
<comment type="caution">
    <text evidence="2">The sequence shown here is derived from an EMBL/GenBank/DDBJ whole genome shotgun (WGS) entry which is preliminary data.</text>
</comment>
<dbReference type="AlphaFoldDB" id="A0A8H4KWT5"/>
<dbReference type="EMBL" id="JAADJG010000047">
    <property type="protein sequence ID" value="KAF4456763.1"/>
    <property type="molecule type" value="Genomic_DNA"/>
</dbReference>
<organism evidence="2 3">
    <name type="scientific">Fusarium austroafricanum</name>
    <dbReference type="NCBI Taxonomy" id="2364996"/>
    <lineage>
        <taxon>Eukaryota</taxon>
        <taxon>Fungi</taxon>
        <taxon>Dikarya</taxon>
        <taxon>Ascomycota</taxon>
        <taxon>Pezizomycotina</taxon>
        <taxon>Sordariomycetes</taxon>
        <taxon>Hypocreomycetidae</taxon>
        <taxon>Hypocreales</taxon>
        <taxon>Nectriaceae</taxon>
        <taxon>Fusarium</taxon>
        <taxon>Fusarium concolor species complex</taxon>
    </lineage>
</organism>
<evidence type="ECO:0008006" key="4">
    <source>
        <dbReference type="Google" id="ProtNLM"/>
    </source>
</evidence>
<gene>
    <name evidence="2" type="ORF">F53441_1199</name>
</gene>